<dbReference type="Proteomes" id="UP001153269">
    <property type="component" value="Unassembled WGS sequence"/>
</dbReference>
<feature type="compositionally biased region" description="Polar residues" evidence="1">
    <location>
        <begin position="167"/>
        <end position="193"/>
    </location>
</feature>
<feature type="compositionally biased region" description="Low complexity" evidence="1">
    <location>
        <begin position="194"/>
        <end position="204"/>
    </location>
</feature>
<evidence type="ECO:0000313" key="3">
    <source>
        <dbReference type="Proteomes" id="UP001153269"/>
    </source>
</evidence>
<feature type="region of interest" description="Disordered" evidence="1">
    <location>
        <begin position="16"/>
        <end position="254"/>
    </location>
</feature>
<feature type="compositionally biased region" description="Basic residues" evidence="1">
    <location>
        <begin position="17"/>
        <end position="33"/>
    </location>
</feature>
<feature type="compositionally biased region" description="Basic and acidic residues" evidence="1">
    <location>
        <begin position="480"/>
        <end position="490"/>
    </location>
</feature>
<comment type="caution">
    <text evidence="2">The sequence shown here is derived from an EMBL/GenBank/DDBJ whole genome shotgun (WGS) entry which is preliminary data.</text>
</comment>
<feature type="region of interest" description="Disordered" evidence="1">
    <location>
        <begin position="303"/>
        <end position="332"/>
    </location>
</feature>
<feature type="compositionally biased region" description="Basic residues" evidence="1">
    <location>
        <begin position="46"/>
        <end position="59"/>
    </location>
</feature>
<feature type="region of interest" description="Disordered" evidence="1">
    <location>
        <begin position="368"/>
        <end position="462"/>
    </location>
</feature>
<accession>A0A9N7YBZ6</accession>
<organism evidence="2 3">
    <name type="scientific">Pleuronectes platessa</name>
    <name type="common">European plaice</name>
    <dbReference type="NCBI Taxonomy" id="8262"/>
    <lineage>
        <taxon>Eukaryota</taxon>
        <taxon>Metazoa</taxon>
        <taxon>Chordata</taxon>
        <taxon>Craniata</taxon>
        <taxon>Vertebrata</taxon>
        <taxon>Euteleostomi</taxon>
        <taxon>Actinopterygii</taxon>
        <taxon>Neopterygii</taxon>
        <taxon>Teleostei</taxon>
        <taxon>Neoteleostei</taxon>
        <taxon>Acanthomorphata</taxon>
        <taxon>Carangaria</taxon>
        <taxon>Pleuronectiformes</taxon>
        <taxon>Pleuronectoidei</taxon>
        <taxon>Pleuronectidae</taxon>
        <taxon>Pleuronectes</taxon>
    </lineage>
</organism>
<proteinExistence type="predicted"/>
<name>A0A9N7YBZ6_PLEPL</name>
<evidence type="ECO:0000313" key="2">
    <source>
        <dbReference type="EMBL" id="CAB1420166.1"/>
    </source>
</evidence>
<protein>
    <submittedName>
        <fullName evidence="2">Uncharacterized protein</fullName>
    </submittedName>
</protein>
<sequence length="508" mass="56279">MSDCEDRGSWELWISPVKRKRKKNSLKNQKCVKLKNASGKTDESSKKKKKKKEKKKKNSGFKEAMGEWKDKKKEKKGKKQKSSVGLDDSFRVTQGFTCSEPEPEPESLTEDSKKKTKTKKKVAFDLSPGPMAIKRPRCSPPSPKESIAPQAGDGGGCSPAVGRPHNSDSQVTSDEVNSQDLFITQKTFRTSPVESSSGEASGSAAERRMFPPSPRGSNPRLHESGSHQRPKKTPVGGRGRGRGRGGGVYLTKQISKKEPCQTELETNLLKVKKAFRPRHVKNIWDVNPFLDDPVVLESKTKTHWCPSGRPSPSCPINTPEPSRLPQKSNTSTQTQNFFTAELSSFLKFCQKSPGAVCSEDLKPLDLSLPQRARSRPGWGLSGVEMKHEEEKTPSPPDKMSSTGQEDLAPTRSSRMKKEPSGRQRGSVQTTPSPESESEHKSTDTTTSSEDNETALSTGKLDMTQVRAVQMRLNESFFFKAKGDGRSHRPESPLMKLAQGREKKSRKGR</sequence>
<gene>
    <name evidence="2" type="ORF">PLEPLA_LOCUS8041</name>
</gene>
<keyword evidence="3" id="KW-1185">Reference proteome</keyword>
<feature type="compositionally biased region" description="Polar residues" evidence="1">
    <location>
        <begin position="314"/>
        <end position="332"/>
    </location>
</feature>
<dbReference type="AlphaFoldDB" id="A0A9N7YBZ6"/>
<dbReference type="EMBL" id="CADEAL010000439">
    <property type="protein sequence ID" value="CAB1420166.1"/>
    <property type="molecule type" value="Genomic_DNA"/>
</dbReference>
<evidence type="ECO:0000256" key="1">
    <source>
        <dbReference type="SAM" id="MobiDB-lite"/>
    </source>
</evidence>
<feature type="compositionally biased region" description="Polar residues" evidence="1">
    <location>
        <begin position="423"/>
        <end position="433"/>
    </location>
</feature>
<feature type="compositionally biased region" description="Basic residues" evidence="1">
    <location>
        <begin position="72"/>
        <end position="81"/>
    </location>
</feature>
<reference evidence="2" key="1">
    <citation type="submission" date="2020-03" db="EMBL/GenBank/DDBJ databases">
        <authorList>
            <person name="Weist P."/>
        </authorList>
    </citation>
    <scope>NUCLEOTIDE SEQUENCE</scope>
</reference>
<feature type="region of interest" description="Disordered" evidence="1">
    <location>
        <begin position="479"/>
        <end position="508"/>
    </location>
</feature>